<keyword evidence="3" id="KW-0378">Hydrolase</keyword>
<dbReference type="SUPFAM" id="SSF56317">
    <property type="entry name" value="Carbon-nitrogen hydrolase"/>
    <property type="match status" value="1"/>
</dbReference>
<feature type="domain" description="N-acetyltransferase" evidence="2">
    <location>
        <begin position="13"/>
        <end position="212"/>
    </location>
</feature>
<dbReference type="RefSeq" id="WP_191814104.1">
    <property type="nucleotide sequence ID" value="NZ_JACSPV010000028.1"/>
</dbReference>
<dbReference type="Pfam" id="PF00583">
    <property type="entry name" value="Acetyltransf_1"/>
    <property type="match status" value="1"/>
</dbReference>
<dbReference type="Pfam" id="PF00795">
    <property type="entry name" value="CN_hydrolase"/>
    <property type="match status" value="1"/>
</dbReference>
<dbReference type="InterPro" id="IPR000182">
    <property type="entry name" value="GNAT_dom"/>
</dbReference>
<dbReference type="GO" id="GO:0016787">
    <property type="term" value="F:hydrolase activity"/>
    <property type="evidence" value="ECO:0007669"/>
    <property type="project" value="UniProtKB-KW"/>
</dbReference>
<dbReference type="InterPro" id="IPR003010">
    <property type="entry name" value="C-N_Hydrolase"/>
</dbReference>
<gene>
    <name evidence="3" type="ORF">H9631_14800</name>
</gene>
<dbReference type="CDD" id="cd04301">
    <property type="entry name" value="NAT_SF"/>
    <property type="match status" value="1"/>
</dbReference>
<dbReference type="PANTHER" id="PTHR23088:SF50">
    <property type="entry name" value="HYDROLASE YHCX"/>
    <property type="match status" value="1"/>
</dbReference>
<protein>
    <submittedName>
        <fullName evidence="3">Bifunctional GNAT family N-acetyltransferase/carbon-nitrogen hydrolase family protein</fullName>
    </submittedName>
</protein>
<keyword evidence="4" id="KW-1185">Reference proteome</keyword>
<evidence type="ECO:0000259" key="2">
    <source>
        <dbReference type="PROSITE" id="PS51186"/>
    </source>
</evidence>
<dbReference type="Gene3D" id="3.60.110.10">
    <property type="entry name" value="Carbon-nitrogen hydrolase"/>
    <property type="match status" value="1"/>
</dbReference>
<dbReference type="PANTHER" id="PTHR23088">
    <property type="entry name" value="NITRILASE-RELATED"/>
    <property type="match status" value="1"/>
</dbReference>
<dbReference type="SUPFAM" id="SSF55729">
    <property type="entry name" value="Acyl-CoA N-acyltransferases (Nat)"/>
    <property type="match status" value="1"/>
</dbReference>
<evidence type="ECO:0000313" key="3">
    <source>
        <dbReference type="EMBL" id="MBD8006348.1"/>
    </source>
</evidence>
<name>A0ABR8VNP3_9BACI</name>
<evidence type="ECO:0000313" key="4">
    <source>
        <dbReference type="Proteomes" id="UP000648182"/>
    </source>
</evidence>
<dbReference type="PROSITE" id="PS50263">
    <property type="entry name" value="CN_HYDROLASE"/>
    <property type="match status" value="1"/>
</dbReference>
<accession>A0ABR8VNP3</accession>
<proteinExistence type="predicted"/>
<dbReference type="Gene3D" id="3.40.630.30">
    <property type="match status" value="1"/>
</dbReference>
<dbReference type="EMBL" id="JACSPV010000028">
    <property type="protein sequence ID" value="MBD8006348.1"/>
    <property type="molecule type" value="Genomic_DNA"/>
</dbReference>
<dbReference type="PROSITE" id="PS51186">
    <property type="entry name" value="GNAT"/>
    <property type="match status" value="1"/>
</dbReference>
<evidence type="ECO:0000259" key="1">
    <source>
        <dbReference type="PROSITE" id="PS50263"/>
    </source>
</evidence>
<reference evidence="3 4" key="1">
    <citation type="submission" date="2020-08" db="EMBL/GenBank/DDBJ databases">
        <title>A Genomic Blueprint of the Chicken Gut Microbiome.</title>
        <authorList>
            <person name="Gilroy R."/>
            <person name="Ravi A."/>
            <person name="Getino M."/>
            <person name="Pursley I."/>
            <person name="Horton D.L."/>
            <person name="Alikhan N.-F."/>
            <person name="Baker D."/>
            <person name="Gharbi K."/>
            <person name="Hall N."/>
            <person name="Watson M."/>
            <person name="Adriaenssens E.M."/>
            <person name="Foster-Nyarko E."/>
            <person name="Jarju S."/>
            <person name="Secka A."/>
            <person name="Antonio M."/>
            <person name="Oren A."/>
            <person name="Chaudhuri R."/>
            <person name="La Ragione R.M."/>
            <person name="Hildebrand F."/>
            <person name="Pallen M.J."/>
        </authorList>
    </citation>
    <scope>NUCLEOTIDE SEQUENCE [LARGE SCALE GENOMIC DNA]</scope>
    <source>
        <strain evidence="3 4">Sa1BUA2</strain>
    </source>
</reference>
<sequence length="526" mass="59883">MSEADTDKYQNEIIIRNIREEDIEEVVKVANLSFGLPEVAFEAKHYRSHINIFPEGQFCVEYGGKIIGACSSIIINFEDYGEDHTIDQISGKGYIQNHNPNGKNLYGLDVVVHPDYRKLKIGRRLYEERRKLCRKYNLKSILFGGRMPNYYKYADKLTPEEYVNQVITKKIYDPVIVFQTMNGFKFKKVLKNYLPHDNASLENATLMEWVNEDYAPPSDTDYRHSLPVRISSIQYDYKEVRSFEEFAKQCEYYVRSSSKVRSDFVLFPEALTMQLAAFSNERFPSGHAQEVTAYTENYIQLFSDLALKYSINIIAGSHYVEEDNEIYNVSYLFRRNGTFDRQHKLYVAPSEKSWLGIKPGKDVKVFDTDCGKIAILIGYDILFPELARKAADQGAQIIFTPFAEENDQGYLRVRYCSQARAVENQVYTAISGSSGNMTNVTLADARCGQSGIFSPIDFSFPNAGVVAESRPNVEAVVVGDVDLETLRKNRQTGSVTPFHDKIQAQEPESVSIIRRKKGSAIGTGNV</sequence>
<dbReference type="Proteomes" id="UP000648182">
    <property type="component" value="Unassembled WGS sequence"/>
</dbReference>
<feature type="domain" description="CN hydrolase" evidence="1">
    <location>
        <begin position="228"/>
        <end position="483"/>
    </location>
</feature>
<organism evidence="3 4">
    <name type="scientific">Bacillus norwichensis</name>
    <dbReference type="NCBI Taxonomy" id="2762217"/>
    <lineage>
        <taxon>Bacteria</taxon>
        <taxon>Bacillati</taxon>
        <taxon>Bacillota</taxon>
        <taxon>Bacilli</taxon>
        <taxon>Bacillales</taxon>
        <taxon>Bacillaceae</taxon>
        <taxon>Bacillus</taxon>
    </lineage>
</organism>
<dbReference type="InterPro" id="IPR016181">
    <property type="entry name" value="Acyl_CoA_acyltransferase"/>
</dbReference>
<dbReference type="InterPro" id="IPR036526">
    <property type="entry name" value="C-N_Hydrolase_sf"/>
</dbReference>
<comment type="caution">
    <text evidence="3">The sequence shown here is derived from an EMBL/GenBank/DDBJ whole genome shotgun (WGS) entry which is preliminary data.</text>
</comment>
<dbReference type="CDD" id="cd07574">
    <property type="entry name" value="nitrilase_Rim1_like"/>
    <property type="match status" value="1"/>
</dbReference>